<evidence type="ECO:0000256" key="1">
    <source>
        <dbReference type="ARBA" id="ARBA00022614"/>
    </source>
</evidence>
<keyword evidence="1" id="KW-0433">Leucine-rich repeat</keyword>
<evidence type="ECO:0000313" key="5">
    <source>
        <dbReference type="Proteomes" id="UP000008820"/>
    </source>
</evidence>
<dbReference type="PANTHER" id="PTHR24373:SF275">
    <property type="entry name" value="TIR DOMAIN-CONTAINING PROTEIN"/>
    <property type="match status" value="1"/>
</dbReference>
<sequence length="332" mass="38529">MQRHLIWFNLLFAGTLAFNYQCLPHPIASVCIIDFISYSPGDLVTFPTNYQEYHFKSAHSMTEFESLVTYFDDALYQAMHQPLRIEMERVFMEELTLPPALLLGNFASNIIHSVNVSSDQNYRIAYLDLESNRLRNIEFVSKLVKLEILHLERNMIGSIPGSVLSSLTELKHLYLQRNFIATIPWNELPRGLIHLDCFANFVDVVEFTNVSLPSLEYLNLRYNKLSAINVTALLLVAPKLKDVYLFNDRVNESRMDEIKAELAENNISFVEKYEYWHLCFQNSNLKYVDGRCLRYEELPITTGKAVLLSCVTIGVAVLFAYILLLFYRHMNR</sequence>
<dbReference type="SUPFAM" id="SSF52058">
    <property type="entry name" value="L domain-like"/>
    <property type="match status" value="1"/>
</dbReference>
<protein>
    <recommendedName>
        <fullName evidence="6">Leucine-rich repeat protein</fullName>
    </recommendedName>
</protein>
<dbReference type="PANTHER" id="PTHR24373">
    <property type="entry name" value="SLIT RELATED LEUCINE-RICH REPEAT NEURONAL PROTEIN"/>
    <property type="match status" value="1"/>
</dbReference>
<evidence type="ECO:0000256" key="3">
    <source>
        <dbReference type="ARBA" id="ARBA00022737"/>
    </source>
</evidence>
<dbReference type="InterPro" id="IPR003591">
    <property type="entry name" value="Leu-rich_rpt_typical-subtyp"/>
</dbReference>
<keyword evidence="3" id="KW-0677">Repeat</keyword>
<dbReference type="OrthoDB" id="676979at2759"/>
<evidence type="ECO:0000313" key="4">
    <source>
        <dbReference type="EnsemblMetazoa" id="AAEL012724-PA"/>
    </source>
</evidence>
<accession>A0A1S4FXB9</accession>
<dbReference type="InterPro" id="IPR001611">
    <property type="entry name" value="Leu-rich_rpt"/>
</dbReference>
<proteinExistence type="predicted"/>
<evidence type="ECO:0000256" key="2">
    <source>
        <dbReference type="ARBA" id="ARBA00022729"/>
    </source>
</evidence>
<dbReference type="Proteomes" id="UP000008820">
    <property type="component" value="Chromosome 3"/>
</dbReference>
<dbReference type="EnsemblMetazoa" id="AAEL012724-RA">
    <property type="protein sequence ID" value="AAEL012724-PA"/>
    <property type="gene ID" value="AAEL012724"/>
</dbReference>
<dbReference type="InParanoid" id="A0A1S4FXB9"/>
<organism evidence="4 5">
    <name type="scientific">Aedes aegypti</name>
    <name type="common">Yellowfever mosquito</name>
    <name type="synonym">Culex aegypti</name>
    <dbReference type="NCBI Taxonomy" id="7159"/>
    <lineage>
        <taxon>Eukaryota</taxon>
        <taxon>Metazoa</taxon>
        <taxon>Ecdysozoa</taxon>
        <taxon>Arthropoda</taxon>
        <taxon>Hexapoda</taxon>
        <taxon>Insecta</taxon>
        <taxon>Pterygota</taxon>
        <taxon>Neoptera</taxon>
        <taxon>Endopterygota</taxon>
        <taxon>Diptera</taxon>
        <taxon>Nematocera</taxon>
        <taxon>Culicoidea</taxon>
        <taxon>Culicidae</taxon>
        <taxon>Culicinae</taxon>
        <taxon>Aedini</taxon>
        <taxon>Aedes</taxon>
        <taxon>Stegomyia</taxon>
    </lineage>
</organism>
<dbReference type="VEuPathDB" id="VectorBase:AAEL012724"/>
<dbReference type="SMART" id="SM00369">
    <property type="entry name" value="LRR_TYP"/>
    <property type="match status" value="3"/>
</dbReference>
<dbReference type="PROSITE" id="PS51450">
    <property type="entry name" value="LRR"/>
    <property type="match status" value="2"/>
</dbReference>
<dbReference type="AlphaFoldDB" id="A0A1S4FXB9"/>
<dbReference type="Gene3D" id="3.80.10.10">
    <property type="entry name" value="Ribonuclease Inhibitor"/>
    <property type="match status" value="1"/>
</dbReference>
<keyword evidence="5" id="KW-1185">Reference proteome</keyword>
<evidence type="ECO:0008006" key="6">
    <source>
        <dbReference type="Google" id="ProtNLM"/>
    </source>
</evidence>
<gene>
    <name evidence="4" type="primary">5576695</name>
</gene>
<dbReference type="Pfam" id="PF13855">
    <property type="entry name" value="LRR_8"/>
    <property type="match status" value="1"/>
</dbReference>
<name>A0A1S4FXB9_AEDAE</name>
<dbReference type="InterPro" id="IPR050328">
    <property type="entry name" value="Dev_Immune_Receptor"/>
</dbReference>
<dbReference type="InterPro" id="IPR032675">
    <property type="entry name" value="LRR_dom_sf"/>
</dbReference>
<keyword evidence="2" id="KW-0732">Signal</keyword>
<reference evidence="4 5" key="1">
    <citation type="submission" date="2017-06" db="EMBL/GenBank/DDBJ databases">
        <title>Aedes aegypti genome working group (AGWG) sequencing and assembly.</title>
        <authorList>
            <consortium name="Aedes aegypti Genome Working Group (AGWG)"/>
            <person name="Matthews B.J."/>
        </authorList>
    </citation>
    <scope>NUCLEOTIDE SEQUENCE [LARGE SCALE GENOMIC DNA]</scope>
    <source>
        <strain evidence="4 5">LVP_AGWG</strain>
    </source>
</reference>
<reference evidence="4" key="2">
    <citation type="submission" date="2020-05" db="UniProtKB">
        <authorList>
            <consortium name="EnsemblMetazoa"/>
        </authorList>
    </citation>
    <scope>IDENTIFICATION</scope>
    <source>
        <strain evidence="4">LVP_AGWG</strain>
    </source>
</reference>